<protein>
    <submittedName>
        <fullName evidence="1">Uncharacterized protein</fullName>
    </submittedName>
</protein>
<dbReference type="Proteomes" id="UP001457282">
    <property type="component" value="Unassembled WGS sequence"/>
</dbReference>
<dbReference type="AlphaFoldDB" id="A0AAW1YQ58"/>
<organism evidence="1 2">
    <name type="scientific">Rubus argutus</name>
    <name type="common">Southern blackberry</name>
    <dbReference type="NCBI Taxonomy" id="59490"/>
    <lineage>
        <taxon>Eukaryota</taxon>
        <taxon>Viridiplantae</taxon>
        <taxon>Streptophyta</taxon>
        <taxon>Embryophyta</taxon>
        <taxon>Tracheophyta</taxon>
        <taxon>Spermatophyta</taxon>
        <taxon>Magnoliopsida</taxon>
        <taxon>eudicotyledons</taxon>
        <taxon>Gunneridae</taxon>
        <taxon>Pentapetalae</taxon>
        <taxon>rosids</taxon>
        <taxon>fabids</taxon>
        <taxon>Rosales</taxon>
        <taxon>Rosaceae</taxon>
        <taxon>Rosoideae</taxon>
        <taxon>Rosoideae incertae sedis</taxon>
        <taxon>Rubus</taxon>
    </lineage>
</organism>
<reference evidence="1 2" key="1">
    <citation type="journal article" date="2023" name="G3 (Bethesda)">
        <title>A chromosome-length genome assembly and annotation of blackberry (Rubus argutus, cv. 'Hillquist').</title>
        <authorList>
            <person name="Bruna T."/>
            <person name="Aryal R."/>
            <person name="Dudchenko O."/>
            <person name="Sargent D.J."/>
            <person name="Mead D."/>
            <person name="Buti M."/>
            <person name="Cavallini A."/>
            <person name="Hytonen T."/>
            <person name="Andres J."/>
            <person name="Pham M."/>
            <person name="Weisz D."/>
            <person name="Mascagni F."/>
            <person name="Usai G."/>
            <person name="Natali L."/>
            <person name="Bassil N."/>
            <person name="Fernandez G.E."/>
            <person name="Lomsadze A."/>
            <person name="Armour M."/>
            <person name="Olukolu B."/>
            <person name="Poorten T."/>
            <person name="Britton C."/>
            <person name="Davik J."/>
            <person name="Ashrafi H."/>
            <person name="Aiden E.L."/>
            <person name="Borodovsky M."/>
            <person name="Worthington M."/>
        </authorList>
    </citation>
    <scope>NUCLEOTIDE SEQUENCE [LARGE SCALE GENOMIC DNA]</scope>
    <source>
        <strain evidence="1">PI 553951</strain>
    </source>
</reference>
<sequence>MSESFRDLRISKASAGVRETERELIDVVGEVQEDGEVGLVEDDLGHFAYEVAPQESIAVDFDRERWRAGVWELQE</sequence>
<comment type="caution">
    <text evidence="1">The sequence shown here is derived from an EMBL/GenBank/DDBJ whole genome shotgun (WGS) entry which is preliminary data.</text>
</comment>
<evidence type="ECO:0000313" key="2">
    <source>
        <dbReference type="Proteomes" id="UP001457282"/>
    </source>
</evidence>
<accession>A0AAW1YQ58</accession>
<name>A0AAW1YQ58_RUBAR</name>
<dbReference type="EMBL" id="JBEDUW010000001">
    <property type="protein sequence ID" value="KAK9950821.1"/>
    <property type="molecule type" value="Genomic_DNA"/>
</dbReference>
<proteinExistence type="predicted"/>
<keyword evidence="2" id="KW-1185">Reference proteome</keyword>
<evidence type="ECO:0000313" key="1">
    <source>
        <dbReference type="EMBL" id="KAK9950821.1"/>
    </source>
</evidence>
<gene>
    <name evidence="1" type="ORF">M0R45_006288</name>
</gene>